<evidence type="ECO:0000256" key="1">
    <source>
        <dbReference type="ARBA" id="ARBA00004613"/>
    </source>
</evidence>
<evidence type="ECO:0000256" key="5">
    <source>
        <dbReference type="ARBA" id="ARBA00022900"/>
    </source>
</evidence>
<dbReference type="Pfam" id="PF00720">
    <property type="entry name" value="SSI"/>
    <property type="match status" value="1"/>
</dbReference>
<accession>A0ABQ3PE91</accession>
<keyword evidence="7" id="KW-0732">Signal</keyword>
<evidence type="ECO:0000256" key="2">
    <source>
        <dbReference type="ARBA" id="ARBA00010472"/>
    </source>
</evidence>
<evidence type="ECO:0000313" key="9">
    <source>
        <dbReference type="EMBL" id="GHI23348.1"/>
    </source>
</evidence>
<proteinExistence type="inferred from homology"/>
<dbReference type="RefSeq" id="WP_043224839.1">
    <property type="nucleotide sequence ID" value="NZ_BNBS01000029.1"/>
</dbReference>
<evidence type="ECO:0000256" key="7">
    <source>
        <dbReference type="SAM" id="SignalP"/>
    </source>
</evidence>
<dbReference type="InterPro" id="IPR023549">
    <property type="entry name" value="Subtilisin_inhibitor"/>
</dbReference>
<dbReference type="EMBL" id="BNDW01000040">
    <property type="protein sequence ID" value="GHI24168.1"/>
    <property type="molecule type" value="Genomic_DNA"/>
</dbReference>
<comment type="similarity">
    <text evidence="2">Belongs to the protease inhibitor I16 (SSI) family.</text>
</comment>
<evidence type="ECO:0000256" key="3">
    <source>
        <dbReference type="ARBA" id="ARBA00022525"/>
    </source>
</evidence>
<dbReference type="SUPFAM" id="SSF55399">
    <property type="entry name" value="Subtilisin inhibitor"/>
    <property type="match status" value="1"/>
</dbReference>
<feature type="domain" description="Subtilisin inhibitor" evidence="8">
    <location>
        <begin position="44"/>
        <end position="126"/>
    </location>
</feature>
<keyword evidence="3" id="KW-0964">Secreted</keyword>
<gene>
    <name evidence="9" type="ORF">Shyd_47190</name>
    <name evidence="10" type="ORF">Shyd_47260</name>
    <name evidence="11" type="ORF">Shyd_55390</name>
</gene>
<dbReference type="GeneID" id="94006155"/>
<evidence type="ECO:0000256" key="6">
    <source>
        <dbReference type="ARBA" id="ARBA00023157"/>
    </source>
</evidence>
<evidence type="ECO:0000313" key="12">
    <source>
        <dbReference type="Proteomes" id="UP001052739"/>
    </source>
</evidence>
<keyword evidence="6" id="KW-1015">Disulfide bond</keyword>
<keyword evidence="12" id="KW-1185">Reference proteome</keyword>
<reference evidence="9" key="1">
    <citation type="submission" date="2024-05" db="EMBL/GenBank/DDBJ databases">
        <title>Whole genome shotgun sequence of Streptomyces hydrogenans NBRC 13475.</title>
        <authorList>
            <person name="Komaki H."/>
            <person name="Tamura T."/>
        </authorList>
    </citation>
    <scope>NUCLEOTIDE SEQUENCE</scope>
    <source>
        <strain evidence="9">NBRC 13475</strain>
    </source>
</reference>
<protein>
    <recommendedName>
        <fullName evidence="8">Subtilisin inhibitor domain-containing protein</fullName>
    </recommendedName>
</protein>
<dbReference type="InterPro" id="IPR006311">
    <property type="entry name" value="TAT_signal"/>
</dbReference>
<name>A0ABQ3PE91_9ACTN</name>
<comment type="subcellular location">
    <subcellularLocation>
        <location evidence="1">Secreted</location>
    </subcellularLocation>
</comment>
<dbReference type="EMBL" id="BNDW01000035">
    <property type="protein sequence ID" value="GHI23348.1"/>
    <property type="molecule type" value="Genomic_DNA"/>
</dbReference>
<evidence type="ECO:0000256" key="4">
    <source>
        <dbReference type="ARBA" id="ARBA00022690"/>
    </source>
</evidence>
<sequence length="151" mass="15391">MALRRLVLAGGLAAALAAGLAGTAVGAASAVPLPPLPLLSPPDSLTVTVTGSGNPDAEGSWKLTCDDPPQGDHPAAARACERLEGFARAGENPFAPVPADALCAQVHGGPVTAQVTGVWQGRRIDARFSRANGCEIDRWENVEPLLPSVRG</sequence>
<dbReference type="PROSITE" id="PS51318">
    <property type="entry name" value="TAT"/>
    <property type="match status" value="1"/>
</dbReference>
<feature type="chain" id="PRO_5045029932" description="Subtilisin inhibitor domain-containing protein" evidence="7">
    <location>
        <begin position="27"/>
        <end position="151"/>
    </location>
</feature>
<dbReference type="Gene3D" id="3.30.350.10">
    <property type="entry name" value="Subtilisin inhibitor-like"/>
    <property type="match status" value="1"/>
</dbReference>
<keyword evidence="5" id="KW-0722">Serine protease inhibitor</keyword>
<comment type="caution">
    <text evidence="9">The sequence shown here is derived from an EMBL/GenBank/DDBJ whole genome shotgun (WGS) entry which is preliminary data.</text>
</comment>
<evidence type="ECO:0000313" key="10">
    <source>
        <dbReference type="EMBL" id="GHI23355.1"/>
    </source>
</evidence>
<evidence type="ECO:0000259" key="8">
    <source>
        <dbReference type="Pfam" id="PF00720"/>
    </source>
</evidence>
<feature type="signal peptide" evidence="7">
    <location>
        <begin position="1"/>
        <end position="26"/>
    </location>
</feature>
<evidence type="ECO:0000313" key="11">
    <source>
        <dbReference type="EMBL" id="GHI24168.1"/>
    </source>
</evidence>
<dbReference type="InterPro" id="IPR036819">
    <property type="entry name" value="Subtilisin_inhibitor-like_sf"/>
</dbReference>
<organism evidence="9 12">
    <name type="scientific">Streptomyces hydrogenans</name>
    <dbReference type="NCBI Taxonomy" id="1873719"/>
    <lineage>
        <taxon>Bacteria</taxon>
        <taxon>Bacillati</taxon>
        <taxon>Actinomycetota</taxon>
        <taxon>Actinomycetes</taxon>
        <taxon>Kitasatosporales</taxon>
        <taxon>Streptomycetaceae</taxon>
        <taxon>Streptomyces</taxon>
    </lineage>
</organism>
<keyword evidence="4" id="KW-0646">Protease inhibitor</keyword>
<dbReference type="EMBL" id="BNDW01000035">
    <property type="protein sequence ID" value="GHI23355.1"/>
    <property type="molecule type" value="Genomic_DNA"/>
</dbReference>
<dbReference type="Proteomes" id="UP001052739">
    <property type="component" value="Unassembled WGS sequence"/>
</dbReference>